<feature type="compositionally biased region" description="Acidic residues" evidence="6">
    <location>
        <begin position="1747"/>
        <end position="1762"/>
    </location>
</feature>
<dbReference type="PANTHER" id="PTHR14296">
    <property type="entry name" value="REMODELING AND SPACING FACTOR 1"/>
    <property type="match status" value="1"/>
</dbReference>
<feature type="coiled-coil region" evidence="5">
    <location>
        <begin position="548"/>
        <end position="575"/>
    </location>
</feature>
<dbReference type="PANTHER" id="PTHR14296:SF16">
    <property type="entry name" value="REMODELING AND SPACING FACTOR 1"/>
    <property type="match status" value="1"/>
</dbReference>
<keyword evidence="8" id="KW-1185">Reference proteome</keyword>
<feature type="region of interest" description="Disordered" evidence="6">
    <location>
        <begin position="1879"/>
        <end position="1928"/>
    </location>
</feature>
<dbReference type="GeneID" id="112685987"/>
<dbReference type="InterPro" id="IPR028938">
    <property type="entry name" value="Rsf1-like"/>
</dbReference>
<feature type="compositionally biased region" description="Basic residues" evidence="6">
    <location>
        <begin position="1257"/>
        <end position="1266"/>
    </location>
</feature>
<evidence type="ECO:0000256" key="2">
    <source>
        <dbReference type="ARBA" id="ARBA00022771"/>
    </source>
</evidence>
<evidence type="ECO:0000256" key="6">
    <source>
        <dbReference type="SAM" id="MobiDB-lite"/>
    </source>
</evidence>
<dbReference type="RefSeq" id="XP_025413850.1">
    <property type="nucleotide sequence ID" value="XM_025558065.1"/>
</dbReference>
<feature type="compositionally biased region" description="Basic and acidic residues" evidence="6">
    <location>
        <begin position="1111"/>
        <end position="1130"/>
    </location>
</feature>
<dbReference type="InterPro" id="IPR001965">
    <property type="entry name" value="Znf_PHD"/>
</dbReference>
<feature type="region of interest" description="Disordered" evidence="6">
    <location>
        <begin position="979"/>
        <end position="1001"/>
    </location>
</feature>
<evidence type="ECO:0000313" key="9">
    <source>
        <dbReference type="RefSeq" id="XP_025413850.1"/>
    </source>
</evidence>
<keyword evidence="3" id="KW-0862">Zinc</keyword>
<evidence type="ECO:0000313" key="8">
    <source>
        <dbReference type="Proteomes" id="UP000694846"/>
    </source>
</evidence>
<organism evidence="8 9">
    <name type="scientific">Sipha flava</name>
    <name type="common">yellow sugarcane aphid</name>
    <dbReference type="NCBI Taxonomy" id="143950"/>
    <lineage>
        <taxon>Eukaryota</taxon>
        <taxon>Metazoa</taxon>
        <taxon>Ecdysozoa</taxon>
        <taxon>Arthropoda</taxon>
        <taxon>Hexapoda</taxon>
        <taxon>Insecta</taxon>
        <taxon>Pterygota</taxon>
        <taxon>Neoptera</taxon>
        <taxon>Paraneoptera</taxon>
        <taxon>Hemiptera</taxon>
        <taxon>Sternorrhyncha</taxon>
        <taxon>Aphidomorpha</taxon>
        <taxon>Aphidoidea</taxon>
        <taxon>Aphididae</taxon>
        <taxon>Sipha</taxon>
    </lineage>
</organism>
<dbReference type="GO" id="GO:0042393">
    <property type="term" value="F:histone binding"/>
    <property type="evidence" value="ECO:0007669"/>
    <property type="project" value="TreeGrafter"/>
</dbReference>
<dbReference type="CDD" id="cd15543">
    <property type="entry name" value="PHD_RSF1"/>
    <property type="match status" value="1"/>
</dbReference>
<reference evidence="9" key="1">
    <citation type="submission" date="2025-08" db="UniProtKB">
        <authorList>
            <consortium name="RefSeq"/>
        </authorList>
    </citation>
    <scope>IDENTIFICATION</scope>
    <source>
        <tissue evidence="9">Whole body</tissue>
    </source>
</reference>
<keyword evidence="2 4" id="KW-0863">Zinc-finger</keyword>
<dbReference type="GO" id="GO:0031213">
    <property type="term" value="C:RSF complex"/>
    <property type="evidence" value="ECO:0007669"/>
    <property type="project" value="InterPro"/>
</dbReference>
<feature type="compositionally biased region" description="Basic and acidic residues" evidence="6">
    <location>
        <begin position="1334"/>
        <end position="1347"/>
    </location>
</feature>
<feature type="compositionally biased region" description="Acidic residues" evidence="6">
    <location>
        <begin position="1464"/>
        <end position="1477"/>
    </location>
</feature>
<sequence length="2093" mass="236747">MPEHTMTSPPPIADAQDVCASDPNFAVIFAFCERFGDSCGVTIPTFQELQEMLEKTDEVPETLINLHVKLLRKSKKIVYLDKWEKAILKFCQGYSVPECWKLEHYGYKGISVQLKLRILKALIEVQFDHNVKFKAEINKYESSMLRSQPLGWDKSGAAYWVQFDRSYNIRVYKDDIDEDSWKMVAKDRSTLVNLINELSGIKDTSLTTSPVIENEDECSINDSSDFKSDINIFDPREYSLEKPIDLKRETDEDKSLDKINIPIVGDVIEESVMIVKGEGSGLECDTGNPDETNTQNETLKNEDVKKPKLWTIETICSSSKEVKEDISVPKTGFFFGDDSVPCFNNVSNGENSQLIKEKFEGSSSKENYEDLTTNNKLNEDLTTDKKLYEDLTTNKKLDEDLTTNKKLDEVDSTTMNSIESLDKGCSSKSTEDLSVNKTSKQSVFNIKVHEEEVQITERKANEVFTKSEFTVKDDAHIVNSNIPVLKSSCNDKSITFDETEQNNIVNKYEENEKIECKNNDYQSGIQLTHANSVTNVDVHSVNQEIFGIKSLENRKEETEQQLENDQQLVTKLEDNTDVHIHESPIKTNKQSTSDGSPSDKIEKVVKNCDNVNPIKSLLSTANQCIDINEQNIDTVEQNSSTLDNIEFSNEGNLNVIIDNKISANEFNINDNNKEIVSLEVQSNESNTQITKNVDEDIQTIDDLNTNATYLKHDVNLHTESENSIKSEIECSGENVNSKADDQTLIDNVNLYPTTSKQIDDEQNYKKPNLTLHNISNIIETNKSVDDTIVTKQSINTCNMEINKQEYYQIKNKNNNGASIQEKTESVANITQNIFNNKHSLDKILQKSVEIKDISECPSHKKNFMEEFKLENQPESSNFEVEKDNVCMVKSEKNIKELKTKNLDSTVEKNNSEFIENKNKIVLANPKVQKKNNSTNIASENHKFHDEIPTISMEDKIIPTVGKIKHNSSKRDKTKLISTEHKTDVSYEEEPKNESYKKDNFPPNVSVQKSILAVEMDENNANEIVQGENCMTESIKNDDNSKNNDNFDEDINQECKINKKDNDPIDNNTLQTSEIDSSPVYEDMYESAGDPNEDTFIESFKEELDDSGMIDKTVEENEKKSGEEDLEETPKKKGRPGRKKGKRGRTKKNTTVKQESTSNNEEKIKKPYKPRQKKVVTIAEEVTVFPEPASDDNVRRSRRIAEIKIKEQFIPSTQYDDIDIPVKISKKKDKGVKKVSTPTKKMETAEESDDDEEDPISKKYKKRKRKGKPDSLKKINMVNPWNVDSESSSSENNVELFEDYDHEEEDEILRPGIEPNISDHEFSPESDINEDENYLPEKRARTAHKKDQDEELKDDMPCQNCKKSDQPEWILLCDTCNQGWHASCLRPPLMVIPDGDWYCPTCRHSSLLDSLKEVLKKYDEESKKRENEELRRKRLAYVGISLQNVISSKTEEVKTPKLPTVHDSSEEDEEESESESYDSEPLYQLRARRQTNVSYRFNDYDDMINEAILEETGVNESVTKKSIEAKADKNDNDENTDSENVDDNKNRDDSPIAPALLHLRGRKKSKKLTNLDISSDDGSDEDFKGPSDGDDDYEEEFSEYSDDSVQNRAQPTRRSVRNRKTVVDPDFINDDSSEDGDKRPNKKRSRPWSESSNSEGEDFTWGKRKNKRANIPSSSSLSFKSHKGSKRQRNSNDSVQKSKKYKIKYGMESDSDSYGQSKRRTRGRQITYAESDESEEEVQTKKRKVMSDEEDEYVLNDEELAAENDDHHLEVDEEDAMASNDEKDDDEDAEEEEEEGEEEEEEEEVADEEEGDDEEQKVSDSKPAAVQQVAEKLPTSAAAAVAQSVIRELPPPPLVSTVPPTAAADYAQQRLLPLAAGATTVRTSVLAPTPLPPVDPADKRKRPSPHQLNESPLPNPSVDYGGGGYPYPSDATKVVASTVVPPSQPVHQAAFNRPPVVAAAVGAAGFKPMAGVPPPGCFPAQYRVPNKMAPTGYVAPQVRQLYQSVPPPPQQSRATYSQYPIDYAATGTPLPSPLPPTVSFRNVVVAPPPSHEHLPMQPLPPPVTQQQSVVISGDSEFGGLVSYFSSQQEDDFDT</sequence>
<feature type="region of interest" description="Disordered" evidence="6">
    <location>
        <begin position="1450"/>
        <end position="1482"/>
    </location>
</feature>
<dbReference type="PROSITE" id="PS01359">
    <property type="entry name" value="ZF_PHD_1"/>
    <property type="match status" value="1"/>
</dbReference>
<evidence type="ECO:0000256" key="3">
    <source>
        <dbReference type="ARBA" id="ARBA00022833"/>
    </source>
</evidence>
<proteinExistence type="predicted"/>
<feature type="compositionally biased region" description="Basic residues" evidence="6">
    <location>
        <begin position="1131"/>
        <end position="1149"/>
    </location>
</feature>
<dbReference type="Proteomes" id="UP000694846">
    <property type="component" value="Unplaced"/>
</dbReference>
<feature type="region of interest" description="Disordered" evidence="6">
    <location>
        <begin position="1523"/>
        <end position="1839"/>
    </location>
</feature>
<feature type="compositionally biased region" description="Basic and acidic residues" evidence="6">
    <location>
        <begin position="979"/>
        <end position="999"/>
    </location>
</feature>
<feature type="region of interest" description="Disordered" evidence="6">
    <location>
        <begin position="1222"/>
        <end position="1292"/>
    </location>
</feature>
<evidence type="ECO:0000256" key="5">
    <source>
        <dbReference type="SAM" id="Coils"/>
    </source>
</evidence>
<evidence type="ECO:0000256" key="1">
    <source>
        <dbReference type="ARBA" id="ARBA00022723"/>
    </source>
</evidence>
<feature type="domain" description="PHD-type" evidence="7">
    <location>
        <begin position="1354"/>
        <end position="1404"/>
    </location>
</feature>
<evidence type="ECO:0000259" key="7">
    <source>
        <dbReference type="PROSITE" id="PS50016"/>
    </source>
</evidence>
<dbReference type="SMART" id="SM00249">
    <property type="entry name" value="PHD"/>
    <property type="match status" value="1"/>
</dbReference>
<dbReference type="SUPFAM" id="SSF57903">
    <property type="entry name" value="FYVE/PHD zinc finger"/>
    <property type="match status" value="1"/>
</dbReference>
<dbReference type="GO" id="GO:0045892">
    <property type="term" value="P:negative regulation of DNA-templated transcription"/>
    <property type="evidence" value="ECO:0007669"/>
    <property type="project" value="TreeGrafter"/>
</dbReference>
<protein>
    <submittedName>
        <fullName evidence="9">LOW QUALITY PROTEIN: remodeling and spacing factor 1</fullName>
    </submittedName>
</protein>
<dbReference type="InterPro" id="IPR011011">
    <property type="entry name" value="Znf_FYVE_PHD"/>
</dbReference>
<gene>
    <name evidence="9" type="primary">LOC112685987</name>
</gene>
<feature type="compositionally biased region" description="Basic residues" evidence="6">
    <location>
        <begin position="1679"/>
        <end position="1688"/>
    </location>
</feature>
<dbReference type="Pfam" id="PF00628">
    <property type="entry name" value="PHD"/>
    <property type="match status" value="1"/>
</dbReference>
<accession>A0A8B8FU21</accession>
<feature type="compositionally biased region" description="Acidic residues" evidence="6">
    <location>
        <begin position="1244"/>
        <end position="1253"/>
    </location>
</feature>
<name>A0A8B8FU21_9HEMI</name>
<evidence type="ECO:0000256" key="4">
    <source>
        <dbReference type="PROSITE-ProRule" id="PRU00146"/>
    </source>
</evidence>
<feature type="compositionally biased region" description="Acidic residues" evidence="6">
    <location>
        <begin position="1587"/>
        <end position="1601"/>
    </location>
</feature>
<keyword evidence="1" id="KW-0479">Metal-binding</keyword>
<feature type="region of interest" description="Disordered" evidence="6">
    <location>
        <begin position="1313"/>
        <end position="1354"/>
    </location>
</feature>
<keyword evidence="5" id="KW-0175">Coiled coil</keyword>
<dbReference type="InterPro" id="IPR019786">
    <property type="entry name" value="Zinc_finger_PHD-type_CS"/>
</dbReference>
<dbReference type="InterPro" id="IPR019787">
    <property type="entry name" value="Znf_PHD-finger"/>
</dbReference>
<dbReference type="Gene3D" id="2.30.30.1150">
    <property type="match status" value="1"/>
</dbReference>
<feature type="compositionally biased region" description="Acidic residues" evidence="6">
    <location>
        <begin position="1770"/>
        <end position="1814"/>
    </location>
</feature>
<dbReference type="PROSITE" id="PS50016">
    <property type="entry name" value="ZF_PHD_2"/>
    <property type="match status" value="1"/>
</dbReference>
<feature type="region of interest" description="Disordered" evidence="6">
    <location>
        <begin position="1027"/>
        <end position="1172"/>
    </location>
</feature>
<dbReference type="OrthoDB" id="10055895at2759"/>
<dbReference type="GO" id="GO:0008270">
    <property type="term" value="F:zinc ion binding"/>
    <property type="evidence" value="ECO:0007669"/>
    <property type="project" value="UniProtKB-KW"/>
</dbReference>
<feature type="compositionally biased region" description="Basic residues" evidence="6">
    <location>
        <begin position="1223"/>
        <end position="1232"/>
    </location>
</feature>